<dbReference type="NCBIfam" id="NF033441">
    <property type="entry name" value="BREX_BrxC"/>
    <property type="match status" value="1"/>
</dbReference>
<protein>
    <submittedName>
        <fullName evidence="1">BREX system P-loop protein BrxC</fullName>
    </submittedName>
</protein>
<evidence type="ECO:0000313" key="1">
    <source>
        <dbReference type="EMBL" id="MBJ6799741.1"/>
    </source>
</evidence>
<evidence type="ECO:0000313" key="2">
    <source>
        <dbReference type="Proteomes" id="UP000641025"/>
    </source>
</evidence>
<comment type="caution">
    <text evidence="1">The sequence shown here is derived from an EMBL/GenBank/DDBJ whole genome shotgun (WGS) entry which is preliminary data.</text>
</comment>
<gene>
    <name evidence="1" type="primary">brxC</name>
    <name evidence="1" type="ORF">JFN90_06275</name>
</gene>
<accession>A0ABS0YP38</accession>
<organism evidence="1 2">
    <name type="scientific">Geomonas propionica</name>
    <dbReference type="NCBI Taxonomy" id="2798582"/>
    <lineage>
        <taxon>Bacteria</taxon>
        <taxon>Pseudomonadati</taxon>
        <taxon>Thermodesulfobacteriota</taxon>
        <taxon>Desulfuromonadia</taxon>
        <taxon>Geobacterales</taxon>
        <taxon>Geobacteraceae</taxon>
        <taxon>Geomonas</taxon>
    </lineage>
</organism>
<proteinExistence type="predicted"/>
<dbReference type="RefSeq" id="WP_199394243.1">
    <property type="nucleotide sequence ID" value="NZ_JAEMHK010000003.1"/>
</dbReference>
<sequence length="1180" mass="131944">MALISSIFAQQVDRRIEEVIKVDQSDEQIIYEEIREYVFTDAIRASFTRIIDRYWETPNKPHEGIGVWVSGFFGSGKSSFAKMLGLGLSNRIISGKQAGTLIGERSSNDKIKLLLTQINEKIPTHAVIFDVSTDRGIRSGNQTITEIMYRLFLESLGYAKDLDLAELEINLEEEGRLSDFKSRYAALFPGEQWDDKKNLVMMALGKASKVMSDMEPGTYPAADSWVKGAKGRADITPGWLAERCKSLMERHKPECSLVFVIDEVGQFVARDVQKMLDLQAVVQNLGRVGRGKMWLIVTSQEKLTELVGGLDDRRVELARLMDRFPQEIQVHLEPSDISEVTSKRVLSKKSEVEPNLRKLFEDNRGALEAHSRLTADIQLPTLDAERFMDLYPLLPYQVDFIIQVVSGLRMQGGASKHVGGANRTIIKLAQQLLINPAVNLAGKELGALASVDLIYDLVEGNISSEIRGRIADIKHKVSHPFAQPVAKAICLLQFVKSIHRTPENIAASLYPGVGADSKLVEVREALDALVKSHMVRHGDDGFRIPTPAEDDWERQRAGLTPQPGEAKRVYSETVKGFWTPQPSYNLHSTKMFKAGLSLDDKLVLDGEIMVQMYFAEEGADYTAQQSELRGRSQKEEMKVFWLGALTPAIEREMAEVYRSKEILSRKERSVQTKDEGVLVTEEKRRHNRHLDELKRLLKTALLSGSVYFRGNDRSPGAGSNEVKPEAEKLLGTALPMVYDRFAEAAAKIQANDLKALMEVQNLHGLPTVFNTLSLLEDQKGVPVFKTDSGPLYEVLTKIHNKTSYGEVASGKFLEEEFAREPFGWDFDIVRLFTVSLLRSGKIEATSKGQTIESALSIEAKNTFTNNNTFRSASFRPKVSEVTFEDCLKAADAFKNVFGKEITELEQGVVADTIQRELPTYEEQMQEVFTLLVSNSLPGSTILEEALGQIRAIRTSKQSTAITSFNGSYAQIKEAIKRANEIRDAIEEPQIAIVKSARQVMNGSVPFLRSEGDVAEEILKKADSLDDLLGRERFYQHIAEIDQNTRDLAAEYNNRYQQAINSRADEYTAAYEKLSVAPGWEQLDETQQQRISEPLTSRTSKEVNGITVPELRADVAACSSRLNSAIEEMMKLLEGNRLVKLVVGDFFKGGIESEEQLDAALAGLRDECARLIGEGKKILVQ</sequence>
<dbReference type="EMBL" id="JAEMHK010000003">
    <property type="protein sequence ID" value="MBJ6799741.1"/>
    <property type="molecule type" value="Genomic_DNA"/>
</dbReference>
<reference evidence="1 2" key="1">
    <citation type="submission" date="2020-12" db="EMBL/GenBank/DDBJ databases">
        <title>Geomonas sp. Red259, isolated from paddy soil.</title>
        <authorList>
            <person name="Xu Z."/>
            <person name="Zhang Z."/>
            <person name="Masuda Y."/>
            <person name="Itoh H."/>
            <person name="Senoo K."/>
        </authorList>
    </citation>
    <scope>NUCLEOTIDE SEQUENCE [LARGE SCALE GENOMIC DNA]</scope>
    <source>
        <strain evidence="1 2">Red259</strain>
    </source>
</reference>
<name>A0ABS0YP38_9BACT</name>
<dbReference type="Proteomes" id="UP000641025">
    <property type="component" value="Unassembled WGS sequence"/>
</dbReference>
<keyword evidence="2" id="KW-1185">Reference proteome</keyword>
<dbReference type="InterPro" id="IPR047679">
    <property type="entry name" value="BREX_BrxC"/>
</dbReference>